<dbReference type="Proteomes" id="UP000257039">
    <property type="component" value="Unassembled WGS sequence"/>
</dbReference>
<comment type="caution">
    <text evidence="7">The sequence shown here is derived from an EMBL/GenBank/DDBJ whole genome shotgun (WGS) entry which is preliminary data.</text>
</comment>
<evidence type="ECO:0000313" key="7">
    <source>
        <dbReference type="EMBL" id="RDH45115.1"/>
    </source>
</evidence>
<evidence type="ECO:0000256" key="1">
    <source>
        <dbReference type="ARBA" id="ARBA00012386"/>
    </source>
</evidence>
<evidence type="ECO:0000256" key="4">
    <source>
        <dbReference type="ARBA" id="ARBA00022694"/>
    </source>
</evidence>
<dbReference type="EC" id="2.5.1.25" evidence="1"/>
<dbReference type="SMART" id="SM01144">
    <property type="entry name" value="DTW"/>
    <property type="match status" value="1"/>
</dbReference>
<keyword evidence="8" id="KW-1185">Reference proteome</keyword>
<evidence type="ECO:0000256" key="5">
    <source>
        <dbReference type="ARBA" id="ARBA00034489"/>
    </source>
</evidence>
<dbReference type="Pfam" id="PF03942">
    <property type="entry name" value="DTW"/>
    <property type="match status" value="1"/>
</dbReference>
<reference evidence="7 8" key="1">
    <citation type="submission" date="2017-04" db="EMBL/GenBank/DDBJ databases">
        <title>Draft genome sequence of Zooshikella ganghwensis VG4 isolated from Red Sea sediments.</title>
        <authorList>
            <person name="Rehman Z."/>
            <person name="Alam I."/>
            <person name="Kamau A."/>
            <person name="Bajic V."/>
            <person name="Leiknes T."/>
        </authorList>
    </citation>
    <scope>NUCLEOTIDE SEQUENCE [LARGE SCALE GENOMIC DNA]</scope>
    <source>
        <strain evidence="7 8">VG4</strain>
    </source>
</reference>
<name>A0A4P9VNS7_9GAMM</name>
<dbReference type="InterPro" id="IPR005636">
    <property type="entry name" value="DTW"/>
</dbReference>
<dbReference type="PANTHER" id="PTHR21392:SF0">
    <property type="entry name" value="TRNA-URIDINE AMINOCARBOXYPROPYLTRANSFERASE 2"/>
    <property type="match status" value="1"/>
</dbReference>
<dbReference type="InterPro" id="IPR039262">
    <property type="entry name" value="DTWD2/TAPT"/>
</dbReference>
<evidence type="ECO:0000313" key="8">
    <source>
        <dbReference type="Proteomes" id="UP000257039"/>
    </source>
</evidence>
<organism evidence="7 8">
    <name type="scientific">Zooshikella ganghwensis</name>
    <dbReference type="NCBI Taxonomy" id="202772"/>
    <lineage>
        <taxon>Bacteria</taxon>
        <taxon>Pseudomonadati</taxon>
        <taxon>Pseudomonadota</taxon>
        <taxon>Gammaproteobacteria</taxon>
        <taxon>Oceanospirillales</taxon>
        <taxon>Zooshikellaceae</taxon>
        <taxon>Zooshikella</taxon>
    </lineage>
</organism>
<dbReference type="PANTHER" id="PTHR21392">
    <property type="entry name" value="TRNA-URIDINE AMINOCARBOXYPROPYLTRANSFERASE 2"/>
    <property type="match status" value="1"/>
</dbReference>
<sequence length="204" mass="23319">MPRKVCIRCQRPASVCLCKYITRSQAPMNLVILQHPSEQKKAIGTAKILDLCIDNSIHIVGECFSNHQEFEQILQQPCVVLFPSDDAVSVNTFQLNYLQDSDLQSWNLIVIDGTWRKAKKIWYLNPQLHSLPSIVLSQCEPSTYRIRKVPNHAYLSTVEAVVVALRELANDQTLLESPLTVFNAMIDQQIQIMGDETYQNNYQK</sequence>
<feature type="domain" description="DTW" evidence="6">
    <location>
        <begin position="2"/>
        <end position="194"/>
    </location>
</feature>
<dbReference type="GO" id="GO:0008033">
    <property type="term" value="P:tRNA processing"/>
    <property type="evidence" value="ECO:0007669"/>
    <property type="project" value="UniProtKB-KW"/>
</dbReference>
<gene>
    <name evidence="7" type="ORF">B9G39_17655</name>
</gene>
<proteinExistence type="inferred from homology"/>
<accession>A0A4P9VNS7</accession>
<dbReference type="RefSeq" id="WP_094788129.1">
    <property type="nucleotide sequence ID" value="NZ_NDXW01000001.1"/>
</dbReference>
<evidence type="ECO:0000256" key="2">
    <source>
        <dbReference type="ARBA" id="ARBA00022679"/>
    </source>
</evidence>
<keyword evidence="3" id="KW-0949">S-adenosyl-L-methionine</keyword>
<comment type="similarity">
    <text evidence="5">Belongs to the TDD superfamily. DTWD2 family.</text>
</comment>
<dbReference type="GO" id="GO:0016432">
    <property type="term" value="F:tRNA-uridine aminocarboxypropyltransferase activity"/>
    <property type="evidence" value="ECO:0007669"/>
    <property type="project" value="UniProtKB-EC"/>
</dbReference>
<dbReference type="AlphaFoldDB" id="A0A4P9VNS7"/>
<evidence type="ECO:0000259" key="6">
    <source>
        <dbReference type="SMART" id="SM01144"/>
    </source>
</evidence>
<keyword evidence="4" id="KW-0819">tRNA processing</keyword>
<dbReference type="EMBL" id="NDXW01000001">
    <property type="protein sequence ID" value="RDH45115.1"/>
    <property type="molecule type" value="Genomic_DNA"/>
</dbReference>
<protein>
    <recommendedName>
        <fullName evidence="1">tRNA-uridine aminocarboxypropyltransferase</fullName>
        <ecNumber evidence="1">2.5.1.25</ecNumber>
    </recommendedName>
</protein>
<keyword evidence="2" id="KW-0808">Transferase</keyword>
<evidence type="ECO:0000256" key="3">
    <source>
        <dbReference type="ARBA" id="ARBA00022691"/>
    </source>
</evidence>